<name>A0A410G116_9FLAO</name>
<accession>A0A410G116</accession>
<feature type="chain" id="PRO_5018972939" description="OmpH family outer membrane protein" evidence="1">
    <location>
        <begin position="19"/>
        <end position="121"/>
    </location>
</feature>
<organism evidence="2 3">
    <name type="scientific">Aequorivita ciconiae</name>
    <dbReference type="NCBI Taxonomy" id="2494375"/>
    <lineage>
        <taxon>Bacteria</taxon>
        <taxon>Pseudomonadati</taxon>
        <taxon>Bacteroidota</taxon>
        <taxon>Flavobacteriia</taxon>
        <taxon>Flavobacteriales</taxon>
        <taxon>Flavobacteriaceae</taxon>
        <taxon>Aequorivita</taxon>
    </lineage>
</organism>
<gene>
    <name evidence="2" type="ORF">EI546_03990</name>
</gene>
<sequence>MKNLFIVALLLIGFQSFAQDPYFQQSNPEMKKKAIAITNEYNRELALSGEQEVLFQSKIEEYLIKREKIEEEFKGKEKLNFLHDMQEQETADMNDILTRPQMEFYKKVKPEIQPLEVVAKD</sequence>
<dbReference type="Proteomes" id="UP000285517">
    <property type="component" value="Chromosome"/>
</dbReference>
<dbReference type="KEGG" id="aev:EI546_03990"/>
<keyword evidence="1" id="KW-0732">Signal</keyword>
<evidence type="ECO:0008006" key="4">
    <source>
        <dbReference type="Google" id="ProtNLM"/>
    </source>
</evidence>
<dbReference type="RefSeq" id="WP_128249334.1">
    <property type="nucleotide sequence ID" value="NZ_CP034951.1"/>
</dbReference>
<proteinExistence type="predicted"/>
<evidence type="ECO:0000256" key="1">
    <source>
        <dbReference type="SAM" id="SignalP"/>
    </source>
</evidence>
<evidence type="ECO:0000313" key="3">
    <source>
        <dbReference type="Proteomes" id="UP000285517"/>
    </source>
</evidence>
<dbReference type="AlphaFoldDB" id="A0A410G116"/>
<keyword evidence="3" id="KW-1185">Reference proteome</keyword>
<dbReference type="OrthoDB" id="1453593at2"/>
<protein>
    <recommendedName>
        <fullName evidence="4">OmpH family outer membrane protein</fullName>
    </recommendedName>
</protein>
<dbReference type="EMBL" id="CP034951">
    <property type="protein sequence ID" value="QAA80941.1"/>
    <property type="molecule type" value="Genomic_DNA"/>
</dbReference>
<evidence type="ECO:0000313" key="2">
    <source>
        <dbReference type="EMBL" id="QAA80941.1"/>
    </source>
</evidence>
<feature type="signal peptide" evidence="1">
    <location>
        <begin position="1"/>
        <end position="18"/>
    </location>
</feature>
<reference evidence="2 3" key="1">
    <citation type="submission" date="2019-01" db="EMBL/GenBank/DDBJ databases">
        <title>Complete genome sequencing of Aequorivita sp. H23M31.</title>
        <authorList>
            <person name="Bae J.-W."/>
        </authorList>
    </citation>
    <scope>NUCLEOTIDE SEQUENCE [LARGE SCALE GENOMIC DNA]</scope>
    <source>
        <strain evidence="2 3">H23M31</strain>
    </source>
</reference>